<protein>
    <submittedName>
        <fullName evidence="1">Uncharacterized protein</fullName>
    </submittedName>
</protein>
<dbReference type="AlphaFoldDB" id="D9PJZ5"/>
<dbReference type="EMBL" id="ADZX01000567">
    <property type="protein sequence ID" value="EFK96117.1"/>
    <property type="molecule type" value="Genomic_DNA"/>
</dbReference>
<proteinExistence type="predicted"/>
<reference evidence="1" key="1">
    <citation type="submission" date="2010-07" db="EMBL/GenBank/DDBJ databases">
        <authorList>
            <consortium name="CONSOLIDER consortium CSD2007-00005"/>
            <person name="Guazzaroni M.-E."/>
            <person name="Richter M."/>
            <person name="Garcia-Salamanca A."/>
            <person name="Yarza P."/>
            <person name="Ferrer M."/>
        </authorList>
    </citation>
    <scope>NUCLEOTIDE SEQUENCE</scope>
</reference>
<organism evidence="1">
    <name type="scientific">sediment metagenome</name>
    <dbReference type="NCBI Taxonomy" id="749907"/>
    <lineage>
        <taxon>unclassified sequences</taxon>
        <taxon>metagenomes</taxon>
        <taxon>ecological metagenomes</taxon>
    </lineage>
</organism>
<sequence>MVKKSTHRKEYLKEEYLPVKLTKKLQEDIFSNSRFEYRTKNNFLQCVAIIFYHQVTQGSGIHNYVPLGRNYWKKVYGGNYHVKVIAPLLELQIIESFDFGDRTFPDNKALNTIGKQEGQVGIRYRIKTDLLDEQYQLIQYIQKGKVLTATERMLLDNQEFINTGIPDLKFHVTIDQERAKNWVEENAANICNEFLKRDYVKTLPEGLKIEYREYVEVQGERSYNIRYGSVNTANLRAETYNRDFYYFNNSFYIDKVDEFIKHRIPALIYHYKHRISEIDTIPIVETRSPVTLRLYSNLTNFPSRILQFIKINNKTVVQLDLRTSQFLIFANLLNVYINQGEQYLLSLFKQEENFTYLKRLIKILRDHKEQLPEIGVDIRDNNSGRFSTSDVTMFIRDVFFTDFYDVVQKELGLQDRLLAKHVLFKLLFKKTNRPDELISKLSKRYPVVMNIIAAFKKRDLKPKAKKKTDIKDDDHESNFSVFLQCIEGEIFVDNILQQLRENDIPCFTRHDSLVVADGHENKAEEIAKNSFKQLGFRYNHKIEDKFWEVIDYEELEESDYMQWVIDEELLNTDFSIENSLDEKSDNNNDMDEQHLATIERLREIGVQDNYFGKVDAEFLEEISELPFLTQKQRNILYDDINNLHDGLSFLQANTEELLRYLAK</sequence>
<comment type="caution">
    <text evidence="1">The sequence shown here is derived from an EMBL/GenBank/DDBJ whole genome shotgun (WGS) entry which is preliminary data.</text>
</comment>
<reference evidence="1" key="2">
    <citation type="journal article" date="2011" name="Microb. Ecol.">
        <title>Taxonomic and Functional Metagenomic Profiling of the Microbial Community in the Anoxic Sediment of a Sub-saline Shallow Lake (Laguna de Carrizo, Central Spain).</title>
        <authorList>
            <person name="Ferrer M."/>
            <person name="Guazzaroni M.E."/>
            <person name="Richter M."/>
            <person name="Garcia-Salamanca A."/>
            <person name="Yarza P."/>
            <person name="Suarez-Suarez A."/>
            <person name="Solano J."/>
            <person name="Alcaide M."/>
            <person name="van Dillewijn P."/>
            <person name="Molina-Henares M.A."/>
            <person name="Lopez-Cortes N."/>
            <person name="Al-Ramahi Y."/>
            <person name="Guerrero C."/>
            <person name="Acosta A."/>
            <person name="de Eugenio L.I."/>
            <person name="Martinez V."/>
            <person name="Marques S."/>
            <person name="Rojo F."/>
            <person name="Santero E."/>
            <person name="Genilloud O."/>
            <person name="Perez-Perez J."/>
            <person name="Rossello-Mora R."/>
            <person name="Ramos J.L."/>
        </authorList>
    </citation>
    <scope>NUCLEOTIDE SEQUENCE</scope>
</reference>
<gene>
    <name evidence="1" type="ORF">LDC_1858</name>
</gene>
<name>D9PJZ5_9ZZZZ</name>
<accession>D9PJZ5</accession>
<evidence type="ECO:0000313" key="1">
    <source>
        <dbReference type="EMBL" id="EFK96117.1"/>
    </source>
</evidence>